<organism evidence="11 12">
    <name type="scientific">Mucilaginibacter gossypiicola</name>
    <dbReference type="NCBI Taxonomy" id="551995"/>
    <lineage>
        <taxon>Bacteria</taxon>
        <taxon>Pseudomonadati</taxon>
        <taxon>Bacteroidota</taxon>
        <taxon>Sphingobacteriia</taxon>
        <taxon>Sphingobacteriales</taxon>
        <taxon>Sphingobacteriaceae</taxon>
        <taxon>Mucilaginibacter</taxon>
    </lineage>
</organism>
<protein>
    <submittedName>
        <fullName evidence="11">ABC-type antimicrobial peptide transport system, permease component</fullName>
    </submittedName>
</protein>
<gene>
    <name evidence="11" type="ORF">SAMN05192574_109208</name>
</gene>
<feature type="transmembrane region" description="Helical" evidence="9">
    <location>
        <begin position="191"/>
        <end position="212"/>
    </location>
</feature>
<evidence type="ECO:0000256" key="7">
    <source>
        <dbReference type="ARBA" id="ARBA00023136"/>
    </source>
</evidence>
<evidence type="ECO:0000256" key="9">
    <source>
        <dbReference type="SAM" id="Phobius"/>
    </source>
</evidence>
<dbReference type="GO" id="GO:0022857">
    <property type="term" value="F:transmembrane transporter activity"/>
    <property type="evidence" value="ECO:0007669"/>
    <property type="project" value="TreeGrafter"/>
</dbReference>
<dbReference type="InterPro" id="IPR018062">
    <property type="entry name" value="HTH_AraC-typ_CS"/>
</dbReference>
<name>A0A1H8QZ71_9SPHI</name>
<dbReference type="Pfam" id="PF12833">
    <property type="entry name" value="HTH_18"/>
    <property type="match status" value="1"/>
</dbReference>
<dbReference type="EMBL" id="FOCL01000009">
    <property type="protein sequence ID" value="SEO59168.1"/>
    <property type="molecule type" value="Genomic_DNA"/>
</dbReference>
<feature type="transmembrane region" description="Helical" evidence="9">
    <location>
        <begin position="435"/>
        <end position="456"/>
    </location>
</feature>
<dbReference type="Pfam" id="PF02687">
    <property type="entry name" value="FtsX"/>
    <property type="match status" value="2"/>
</dbReference>
<dbReference type="InterPro" id="IPR003838">
    <property type="entry name" value="ABC3_permease_C"/>
</dbReference>
<feature type="transmembrane region" description="Helical" evidence="9">
    <location>
        <begin position="20"/>
        <end position="37"/>
    </location>
</feature>
<sequence length="1224" mass="137957">MSHLSKLKTYTFHINAYDLAFLGVIFLGAGFAMLLWFTQKLNRAANRFLALALLAVVLYIARILAIDIHLTAYIPNWSRLPMQFSLAIGPLIYFYVLKTTGPQYKFRLKDLLHLIPLLFELGVQLLWIKQSIETGKPTYETQAFRQFGLVLQVLALISVVIYLYAAHRLIANFYRRLKFNNGDRYRYEMKWLQHLLIGLGILWICWVIVAGIDYSYYRHQLGIQAYYPLFILLAIQIIRMGVIVFSKQEAGLIPAIPQAFKPSLPPESKQKGAWLKKVVRVNLYYLDPEINLRSLAEKLDLHPNELSRIINTVLKKSFNDFINEYRVAEVVQKMQDPAYDHLTLLGIAFESGFNSKTTFNRTFKQMTGKSPAEYKLELKKERPYYKMERPPRFATVISYQEAAPMWTVKKPNRKAMFKNYFKIAWRNLMRNRSYATINIAGLAIGIAACLLIFLVIQFETSFDSFHANKDRIYRIVTVNSGPDGTHAGSGTPLPLAEGLKLDFPQIKQVANVMLNDGSHYAVHTGNDGGTVKKFKEDLAYYADPGFFQIFNIKWLAGDKNTALSEPKTIALSRDEADKFFGDWHTAMGKTVRYENRRDLKVTGIFEDTPVNTDFPMKLAVSWVTLIEKDGDLSGNAQDWISTFGDRNCYIVLPPGMDEKQLNTGLASLAKKRIPAPYNKNEIFQLQALKDMHYNTEVGLYIKHPFSKQLINVISLIGLFLLIIACVNFINLATAQAVNRSKEVGIRKVLGSNRYQLVLQFITETLIITLFAVVLASIIALIALPMLNSLLEVQISGGFLANPTVVLFLAGVVVGVTFLAGFYPALVLSGFNPMEALRNKIDAGRASGISLRRVLVAAQFCIAQFLVIGTLVLIYQMNYFKNKSLGFNKDAVITIPFPGDSISRARVSALKDQLLQQPGIKDVSASLYAPSDNSGWFSDFKFNNSAKQVDFGACLKWADADYFRLYGIQFVAGGPYKKTDTIAGYVVNETLIHKLGITNPKEAIGKNIMLWNNNSLKARITGVVKDYNVSSLRGAIPPVLMGAWKSQYSKLNIKIQPQNVRQTLENVEALWNKTFPEGVYEYQFLDKTVADFYRNEDELATLYKIFAGIAIFISCLGLYGLVSFMALQRTKEVGIRKTLGASVGHIVYLFSKEFTVLIIIAFAISAPIGYYFMHKWLQEYTYRISIGPDIFIVAIAASVAIAWISVGYKAVTAALANPVKSLRSE</sequence>
<feature type="transmembrane region" description="Helical" evidence="9">
    <location>
        <begin position="1146"/>
        <end position="1169"/>
    </location>
</feature>
<evidence type="ECO:0000259" key="10">
    <source>
        <dbReference type="PROSITE" id="PS01124"/>
    </source>
</evidence>
<feature type="transmembrane region" description="Helical" evidence="9">
    <location>
        <begin position="1104"/>
        <end position="1126"/>
    </location>
</feature>
<keyword evidence="4 9" id="KW-1133">Transmembrane helix</keyword>
<dbReference type="InterPro" id="IPR025857">
    <property type="entry name" value="MacB_PCD"/>
</dbReference>
<evidence type="ECO:0000256" key="2">
    <source>
        <dbReference type="ARBA" id="ARBA00022475"/>
    </source>
</evidence>
<dbReference type="PANTHER" id="PTHR30572">
    <property type="entry name" value="MEMBRANE COMPONENT OF TRANSPORTER-RELATED"/>
    <property type="match status" value="1"/>
</dbReference>
<feature type="transmembrane region" description="Helical" evidence="9">
    <location>
        <begin position="1189"/>
        <end position="1215"/>
    </location>
</feature>
<evidence type="ECO:0000256" key="8">
    <source>
        <dbReference type="ARBA" id="ARBA00023163"/>
    </source>
</evidence>
<feature type="transmembrane region" description="Helical" evidence="9">
    <location>
        <begin position="853"/>
        <end position="874"/>
    </location>
</feature>
<keyword evidence="5" id="KW-0805">Transcription regulation</keyword>
<dbReference type="SUPFAM" id="SSF46689">
    <property type="entry name" value="Homeodomain-like"/>
    <property type="match status" value="1"/>
</dbReference>
<dbReference type="Pfam" id="PF12704">
    <property type="entry name" value="MacB_PCD"/>
    <property type="match status" value="1"/>
</dbReference>
<dbReference type="InterPro" id="IPR009057">
    <property type="entry name" value="Homeodomain-like_sf"/>
</dbReference>
<feature type="transmembrane region" description="Helical" evidence="9">
    <location>
        <begin position="49"/>
        <end position="74"/>
    </location>
</feature>
<dbReference type="PANTHER" id="PTHR30572:SF18">
    <property type="entry name" value="ABC-TYPE MACROLIDE FAMILY EXPORT SYSTEM PERMEASE COMPONENT 2"/>
    <property type="match status" value="1"/>
</dbReference>
<feature type="transmembrane region" description="Helical" evidence="9">
    <location>
        <begin position="80"/>
        <end position="98"/>
    </location>
</feature>
<dbReference type="Proteomes" id="UP000198942">
    <property type="component" value="Unassembled WGS sequence"/>
</dbReference>
<dbReference type="PROSITE" id="PS00041">
    <property type="entry name" value="HTH_ARAC_FAMILY_1"/>
    <property type="match status" value="1"/>
</dbReference>
<keyword evidence="8" id="KW-0804">Transcription</keyword>
<dbReference type="InterPro" id="IPR050250">
    <property type="entry name" value="Macrolide_Exporter_MacB"/>
</dbReference>
<evidence type="ECO:0000313" key="12">
    <source>
        <dbReference type="Proteomes" id="UP000198942"/>
    </source>
</evidence>
<keyword evidence="2" id="KW-1003">Cell membrane</keyword>
<dbReference type="PROSITE" id="PS01124">
    <property type="entry name" value="HTH_ARAC_FAMILY_2"/>
    <property type="match status" value="1"/>
</dbReference>
<feature type="transmembrane region" description="Helical" evidence="9">
    <location>
        <begin position="754"/>
        <end position="783"/>
    </location>
</feature>
<keyword evidence="7 9" id="KW-0472">Membrane</keyword>
<feature type="transmembrane region" description="Helical" evidence="9">
    <location>
        <begin position="224"/>
        <end position="245"/>
    </location>
</feature>
<feature type="transmembrane region" description="Helical" evidence="9">
    <location>
        <begin position="147"/>
        <end position="170"/>
    </location>
</feature>
<evidence type="ECO:0000256" key="5">
    <source>
        <dbReference type="ARBA" id="ARBA00023015"/>
    </source>
</evidence>
<evidence type="ECO:0000256" key="1">
    <source>
        <dbReference type="ARBA" id="ARBA00004651"/>
    </source>
</evidence>
<dbReference type="STRING" id="551995.SAMN05192574_109208"/>
<comment type="subcellular location">
    <subcellularLocation>
        <location evidence="1">Cell membrane</location>
        <topology evidence="1">Multi-pass membrane protein</topology>
    </subcellularLocation>
</comment>
<evidence type="ECO:0000256" key="4">
    <source>
        <dbReference type="ARBA" id="ARBA00022989"/>
    </source>
</evidence>
<feature type="transmembrane region" description="Helical" evidence="9">
    <location>
        <begin position="110"/>
        <end position="127"/>
    </location>
</feature>
<dbReference type="InterPro" id="IPR018060">
    <property type="entry name" value="HTH_AraC"/>
</dbReference>
<feature type="transmembrane region" description="Helical" evidence="9">
    <location>
        <begin position="709"/>
        <end position="733"/>
    </location>
</feature>
<accession>A0A1H8QZ71</accession>
<dbReference type="GO" id="GO:0003700">
    <property type="term" value="F:DNA-binding transcription factor activity"/>
    <property type="evidence" value="ECO:0007669"/>
    <property type="project" value="InterPro"/>
</dbReference>
<keyword evidence="12" id="KW-1185">Reference proteome</keyword>
<reference evidence="12" key="1">
    <citation type="submission" date="2016-10" db="EMBL/GenBank/DDBJ databases">
        <authorList>
            <person name="Varghese N."/>
            <person name="Submissions S."/>
        </authorList>
    </citation>
    <scope>NUCLEOTIDE SEQUENCE [LARGE SCALE GENOMIC DNA]</scope>
    <source>
        <strain evidence="12">Gh-48</strain>
    </source>
</reference>
<proteinExistence type="predicted"/>
<dbReference type="Gene3D" id="1.10.10.60">
    <property type="entry name" value="Homeodomain-like"/>
    <property type="match status" value="2"/>
</dbReference>
<evidence type="ECO:0000313" key="11">
    <source>
        <dbReference type="EMBL" id="SEO59168.1"/>
    </source>
</evidence>
<evidence type="ECO:0000256" key="3">
    <source>
        <dbReference type="ARBA" id="ARBA00022692"/>
    </source>
</evidence>
<dbReference type="AlphaFoldDB" id="A0A1H8QZ71"/>
<dbReference type="GO" id="GO:0043565">
    <property type="term" value="F:sequence-specific DNA binding"/>
    <property type="evidence" value="ECO:0007669"/>
    <property type="project" value="InterPro"/>
</dbReference>
<feature type="domain" description="HTH araC/xylS-type" evidence="10">
    <location>
        <begin position="276"/>
        <end position="377"/>
    </location>
</feature>
<keyword evidence="6" id="KW-0238">DNA-binding</keyword>
<feature type="transmembrane region" description="Helical" evidence="9">
    <location>
        <begin position="803"/>
        <end position="830"/>
    </location>
</feature>
<dbReference type="SMART" id="SM00342">
    <property type="entry name" value="HTH_ARAC"/>
    <property type="match status" value="1"/>
</dbReference>
<dbReference type="GO" id="GO:0005886">
    <property type="term" value="C:plasma membrane"/>
    <property type="evidence" value="ECO:0007669"/>
    <property type="project" value="UniProtKB-SubCell"/>
</dbReference>
<keyword evidence="3 9" id="KW-0812">Transmembrane</keyword>
<evidence type="ECO:0000256" key="6">
    <source>
        <dbReference type="ARBA" id="ARBA00023125"/>
    </source>
</evidence>